<dbReference type="GO" id="GO:0043248">
    <property type="term" value="P:proteasome assembly"/>
    <property type="evidence" value="ECO:0007669"/>
    <property type="project" value="UniProtKB-UniRule"/>
</dbReference>
<reference evidence="3 4" key="1">
    <citation type="submission" date="2019-03" db="EMBL/GenBank/DDBJ databases">
        <title>An improved genome assembly of the fluke Schistosoma japonicum.</title>
        <authorList>
            <person name="Hu W."/>
            <person name="Luo F."/>
            <person name="Yin M."/>
            <person name="Mo X."/>
            <person name="Sun C."/>
            <person name="Wu Q."/>
            <person name="Zhu B."/>
            <person name="Xiang M."/>
            <person name="Wang J."/>
            <person name="Wang Y."/>
            <person name="Zhang T."/>
            <person name="Xu B."/>
            <person name="Zheng H."/>
            <person name="Feng Z."/>
        </authorList>
    </citation>
    <scope>NUCLEOTIDE SEQUENCE [LARGE SCALE GENOMIC DNA]</scope>
    <source>
        <strain evidence="3">HuSjv2</strain>
        <tissue evidence="3">Worms</tissue>
    </source>
</reference>
<dbReference type="SMART" id="SM01385">
    <property type="entry name" value="DSS1_SEM1"/>
    <property type="match status" value="1"/>
</dbReference>
<dbReference type="Pfam" id="PF05160">
    <property type="entry name" value="DSS1_SEM1"/>
    <property type="match status" value="1"/>
</dbReference>
<dbReference type="PANTHER" id="PTHR16771:SF0">
    <property type="entry name" value="26S PROTEASOME COMPLEX SUBUNIT SEM1"/>
    <property type="match status" value="1"/>
</dbReference>
<protein>
    <recommendedName>
        <fullName evidence="2">26S proteasome complex subunit SEM1</fullName>
    </recommendedName>
</protein>
<dbReference type="OrthoDB" id="6263591at2759"/>
<dbReference type="GO" id="GO:0008541">
    <property type="term" value="C:proteasome regulatory particle, lid subcomplex"/>
    <property type="evidence" value="ECO:0007669"/>
    <property type="project" value="UniProtKB-UniRule"/>
</dbReference>
<dbReference type="AlphaFoldDB" id="A0A4Z2DB11"/>
<evidence type="ECO:0000256" key="2">
    <source>
        <dbReference type="RuleBase" id="RU369057"/>
    </source>
</evidence>
<organism evidence="3 4">
    <name type="scientific">Schistosoma japonicum</name>
    <name type="common">Blood fluke</name>
    <dbReference type="NCBI Taxonomy" id="6182"/>
    <lineage>
        <taxon>Eukaryota</taxon>
        <taxon>Metazoa</taxon>
        <taxon>Spiralia</taxon>
        <taxon>Lophotrochozoa</taxon>
        <taxon>Platyhelminthes</taxon>
        <taxon>Trematoda</taxon>
        <taxon>Digenea</taxon>
        <taxon>Strigeidida</taxon>
        <taxon>Schistosomatoidea</taxon>
        <taxon>Schistosomatidae</taxon>
        <taxon>Schistosoma</taxon>
    </lineage>
</organism>
<keyword evidence="2" id="KW-0539">Nucleus</keyword>
<gene>
    <name evidence="3" type="ORF">EWB00_002769</name>
</gene>
<keyword evidence="2" id="KW-0647">Proteasome</keyword>
<keyword evidence="4" id="KW-1185">Reference proteome</keyword>
<dbReference type="GO" id="GO:0000724">
    <property type="term" value="P:double-strand break repair via homologous recombination"/>
    <property type="evidence" value="ECO:0007669"/>
    <property type="project" value="TreeGrafter"/>
</dbReference>
<sequence>MIATFRVTDINRPFKSEIIQYALKLCQIATLNSSEQLQDSEQVEEALGILKDDKEFEEFEKESWTASEEESSDLQVWDDKWDFDVEVDDQFTQYLREELTKLGHLRNNN</sequence>
<keyword evidence="3" id="KW-0378">Hydrolase</keyword>
<keyword evidence="3" id="KW-0347">Helicase</keyword>
<comment type="function">
    <text evidence="2">Component of the 26S proteasome, a multiprotein complex involved in the ATP-dependent degradation of ubiquitinated proteins.</text>
</comment>
<comment type="similarity">
    <text evidence="1 2">Belongs to the DSS1/SEM1 family.</text>
</comment>
<dbReference type="EMBL" id="SKCS01000186">
    <property type="protein sequence ID" value="TNN13701.1"/>
    <property type="molecule type" value="Genomic_DNA"/>
</dbReference>
<name>A0A4Z2DB11_SCHJA</name>
<dbReference type="STRING" id="6182.A0A4Z2DB11"/>
<evidence type="ECO:0000313" key="3">
    <source>
        <dbReference type="EMBL" id="TNN13701.1"/>
    </source>
</evidence>
<accession>A0A4Z2DB11</accession>
<dbReference type="GO" id="GO:0005634">
    <property type="term" value="C:nucleus"/>
    <property type="evidence" value="ECO:0007669"/>
    <property type="project" value="UniProtKB-SubCell"/>
</dbReference>
<comment type="caution">
    <text evidence="3">The sequence shown here is derived from an EMBL/GenBank/DDBJ whole genome shotgun (WGS) entry which is preliminary data.</text>
</comment>
<keyword evidence="3" id="KW-0067">ATP-binding</keyword>
<comment type="subcellular location">
    <subcellularLocation>
        <location evidence="2">Nucleus</location>
    </subcellularLocation>
</comment>
<proteinExistence type="inferred from homology"/>
<dbReference type="GO" id="GO:0004386">
    <property type="term" value="F:helicase activity"/>
    <property type="evidence" value="ECO:0007669"/>
    <property type="project" value="UniProtKB-KW"/>
</dbReference>
<evidence type="ECO:0000313" key="4">
    <source>
        <dbReference type="Proteomes" id="UP000311919"/>
    </source>
</evidence>
<dbReference type="PANTHER" id="PTHR16771">
    <property type="entry name" value="26 PROTEASOME COMPLEX SUBUNIT DSS1"/>
    <property type="match status" value="1"/>
</dbReference>
<keyword evidence="3" id="KW-0547">Nucleotide-binding</keyword>
<dbReference type="InterPro" id="IPR007834">
    <property type="entry name" value="DSS1_SEM1"/>
</dbReference>
<evidence type="ECO:0000256" key="1">
    <source>
        <dbReference type="ARBA" id="ARBA00034491"/>
    </source>
</evidence>
<dbReference type="GO" id="GO:0006406">
    <property type="term" value="P:mRNA export from nucleus"/>
    <property type="evidence" value="ECO:0007669"/>
    <property type="project" value="UniProtKB-UniRule"/>
</dbReference>
<dbReference type="Proteomes" id="UP000311919">
    <property type="component" value="Unassembled WGS sequence"/>
</dbReference>